<evidence type="ECO:0000313" key="6">
    <source>
        <dbReference type="Proteomes" id="UP000758603"/>
    </source>
</evidence>
<dbReference type="InterPro" id="IPR001401">
    <property type="entry name" value="Dynamin_GTPase"/>
</dbReference>
<dbReference type="PANTHER" id="PTHR11566">
    <property type="entry name" value="DYNAMIN"/>
    <property type="match status" value="1"/>
</dbReference>
<evidence type="ECO:0000256" key="1">
    <source>
        <dbReference type="ARBA" id="ARBA00022741"/>
    </source>
</evidence>
<dbReference type="CDD" id="cd08771">
    <property type="entry name" value="DLP_1"/>
    <property type="match status" value="1"/>
</dbReference>
<evidence type="ECO:0000256" key="2">
    <source>
        <dbReference type="ARBA" id="ARBA00023134"/>
    </source>
</evidence>
<dbReference type="OrthoDB" id="5061070at2759"/>
<feature type="domain" description="GED" evidence="4">
    <location>
        <begin position="826"/>
        <end position="922"/>
    </location>
</feature>
<dbReference type="GO" id="GO:0008017">
    <property type="term" value="F:microtubule binding"/>
    <property type="evidence" value="ECO:0007669"/>
    <property type="project" value="TreeGrafter"/>
</dbReference>
<reference evidence="5" key="1">
    <citation type="journal article" date="2021" name="Nat. Commun.">
        <title>Genetic determinants of endophytism in the Arabidopsis root mycobiome.</title>
        <authorList>
            <person name="Mesny F."/>
            <person name="Miyauchi S."/>
            <person name="Thiergart T."/>
            <person name="Pickel B."/>
            <person name="Atanasova L."/>
            <person name="Karlsson M."/>
            <person name="Huettel B."/>
            <person name="Barry K.W."/>
            <person name="Haridas S."/>
            <person name="Chen C."/>
            <person name="Bauer D."/>
            <person name="Andreopoulos W."/>
            <person name="Pangilinan J."/>
            <person name="LaButti K."/>
            <person name="Riley R."/>
            <person name="Lipzen A."/>
            <person name="Clum A."/>
            <person name="Drula E."/>
            <person name="Henrissat B."/>
            <person name="Kohler A."/>
            <person name="Grigoriev I.V."/>
            <person name="Martin F.M."/>
            <person name="Hacquard S."/>
        </authorList>
    </citation>
    <scope>NUCLEOTIDE SEQUENCE</scope>
    <source>
        <strain evidence="5">MPI-SDFR-AT-0073</strain>
    </source>
</reference>
<dbReference type="PRINTS" id="PR00195">
    <property type="entry name" value="DYNAMIN"/>
</dbReference>
<keyword evidence="2" id="KW-0342">GTP-binding</keyword>
<dbReference type="GO" id="GO:0005886">
    <property type="term" value="C:plasma membrane"/>
    <property type="evidence" value="ECO:0007669"/>
    <property type="project" value="TreeGrafter"/>
</dbReference>
<proteinExistence type="predicted"/>
<dbReference type="GO" id="GO:0003924">
    <property type="term" value="F:GTPase activity"/>
    <property type="evidence" value="ECO:0007669"/>
    <property type="project" value="InterPro"/>
</dbReference>
<feature type="compositionally biased region" description="Basic and acidic residues" evidence="3">
    <location>
        <begin position="65"/>
        <end position="75"/>
    </location>
</feature>
<dbReference type="Proteomes" id="UP000758603">
    <property type="component" value="Unassembled WGS sequence"/>
</dbReference>
<comment type="caution">
    <text evidence="5">The sequence shown here is derived from an EMBL/GenBank/DDBJ whole genome shotgun (WGS) entry which is preliminary data.</text>
</comment>
<dbReference type="InterPro" id="IPR045063">
    <property type="entry name" value="Dynamin_N"/>
</dbReference>
<dbReference type="PANTHER" id="PTHR11566:SF131">
    <property type="entry name" value="GTPASE, PUTATIVE (AFU_ORTHOLOGUE AFUA_6G07630)-RELATED"/>
    <property type="match status" value="1"/>
</dbReference>
<feature type="region of interest" description="Disordered" evidence="3">
    <location>
        <begin position="1"/>
        <end position="81"/>
    </location>
</feature>
<dbReference type="InterPro" id="IPR027417">
    <property type="entry name" value="P-loop_NTPase"/>
</dbReference>
<dbReference type="InterPro" id="IPR003130">
    <property type="entry name" value="GED"/>
</dbReference>
<sequence length="942" mass="107107">MPPRTQVKVELDESDLSSSKSLSPSVAHQSQMAPPATPSANGTFNRSHAPSADTRALRPQNQFRGGDDVHSETTHDTPQLMELRTRYQSVQNGAARRSTPSSQNGDHVMQQSFTHQSFTDIASKLKDCNDTLAELQQLGIQHVAQLPELVMVGDQSAGKSSLMSGLAELDLPRSGGVCTRCPIHIRLSRHDRWSCTVSLQQDYDFRPHGRIKKTDVTRTNPFPPWVPQHRVTKDFKTLDFDDRHEIEDVLRWAQIAILNHDSPSQLYVPGHGAYTREHTLQEAAECTRAQFSPNIVALEMRGPNYPDLSFYDLPGVFSTPAQEEDEYLVKVVKNLASHYIRKESAIILWALPMNNDPETSISLGLIREAQAQRRTIGVMTKADMLRIDDTPSWLAILRGDKHYVGHGYFITSRPTLENNEPLERLAQWEEQFFSNNYDGWPREFEPFKERCGVDLLKEFLSKRLGEAFSLSLPHIEQKVREAKRQIESELSELPELPRNVEFEVKQSLEKFKKEVKDAMVLHGFQAQWNLLNKQFQACILAIKPTCTVRTQERPPYRVDPTGAVEILSDSESVAADTPSRKRPRASDSTIRGTPKRPRAEPAATTPVTVKQEIMLPRPTPSSLRATPMPDPQSPFSNFHQLGRRGLDIQNIQSVLANRRRAGMPADIIGPGVYDILINKAIEKWLQPLELYTQLTMSLFKSMLSRALTTSMSKLSKRLIFNESQQYLEEYITRMEGLQTAAIFDLFQAETYEMYTTNEDAFKRYRAEELEILTRARSIERLRAIGVIGLEYRTRPLDQMTGEQIAQEREMIAKNLPKLGADEFRNEIEVASVVRGYYILAAMRLVESVTLSVKSKLFRDVASDNMHTFLERKLGLDQANDDTFNRLMEEDRDTASKREQLKREQRKLELAIEKIGNLELGENSNFSTSTAIGHEFDDGIDEV</sequence>
<dbReference type="InterPro" id="IPR022812">
    <property type="entry name" value="Dynamin"/>
</dbReference>
<protein>
    <submittedName>
        <fullName evidence="5">Dynamin family protein</fullName>
    </submittedName>
</protein>
<dbReference type="GO" id="GO:0031623">
    <property type="term" value="P:receptor internalization"/>
    <property type="evidence" value="ECO:0007669"/>
    <property type="project" value="TreeGrafter"/>
</dbReference>
<keyword evidence="1" id="KW-0547">Nucleotide-binding</keyword>
<feature type="compositionally biased region" description="Low complexity" evidence="3">
    <location>
        <begin position="16"/>
        <end position="26"/>
    </location>
</feature>
<keyword evidence="6" id="KW-1185">Reference proteome</keyword>
<dbReference type="GO" id="GO:0005525">
    <property type="term" value="F:GTP binding"/>
    <property type="evidence" value="ECO:0007669"/>
    <property type="project" value="InterPro"/>
</dbReference>
<evidence type="ECO:0000313" key="5">
    <source>
        <dbReference type="EMBL" id="KAH6647351.1"/>
    </source>
</evidence>
<gene>
    <name evidence="5" type="ORF">BKA67DRAFT_577207</name>
</gene>
<dbReference type="Pfam" id="PF02212">
    <property type="entry name" value="GED"/>
    <property type="match status" value="1"/>
</dbReference>
<feature type="compositionally biased region" description="Polar residues" evidence="3">
    <location>
        <begin position="27"/>
        <end position="48"/>
    </location>
</feature>
<dbReference type="AlphaFoldDB" id="A0A9P8RJS3"/>
<feature type="region of interest" description="Disordered" evidence="3">
    <location>
        <begin position="552"/>
        <end position="609"/>
    </location>
</feature>
<organism evidence="5 6">
    <name type="scientific">Truncatella angustata</name>
    <dbReference type="NCBI Taxonomy" id="152316"/>
    <lineage>
        <taxon>Eukaryota</taxon>
        <taxon>Fungi</taxon>
        <taxon>Dikarya</taxon>
        <taxon>Ascomycota</taxon>
        <taxon>Pezizomycotina</taxon>
        <taxon>Sordariomycetes</taxon>
        <taxon>Xylariomycetidae</taxon>
        <taxon>Amphisphaeriales</taxon>
        <taxon>Sporocadaceae</taxon>
        <taxon>Truncatella</taxon>
    </lineage>
</organism>
<evidence type="ECO:0000259" key="4">
    <source>
        <dbReference type="PROSITE" id="PS51388"/>
    </source>
</evidence>
<dbReference type="EMBL" id="JAGPXC010000008">
    <property type="protein sequence ID" value="KAH6647351.1"/>
    <property type="molecule type" value="Genomic_DNA"/>
</dbReference>
<dbReference type="Gene3D" id="3.40.50.300">
    <property type="entry name" value="P-loop containing nucleotide triphosphate hydrolases"/>
    <property type="match status" value="1"/>
</dbReference>
<evidence type="ECO:0000256" key="3">
    <source>
        <dbReference type="SAM" id="MobiDB-lite"/>
    </source>
</evidence>
<dbReference type="GO" id="GO:0005874">
    <property type="term" value="C:microtubule"/>
    <property type="evidence" value="ECO:0007669"/>
    <property type="project" value="TreeGrafter"/>
</dbReference>
<dbReference type="Pfam" id="PF01031">
    <property type="entry name" value="Dynamin_M"/>
    <property type="match status" value="1"/>
</dbReference>
<dbReference type="RefSeq" id="XP_045953863.1">
    <property type="nucleotide sequence ID" value="XM_046103619.1"/>
</dbReference>
<dbReference type="Gene3D" id="1.20.120.1240">
    <property type="entry name" value="Dynamin, middle domain"/>
    <property type="match status" value="1"/>
</dbReference>
<name>A0A9P8RJS3_9PEZI</name>
<dbReference type="SUPFAM" id="SSF52540">
    <property type="entry name" value="P-loop containing nucleoside triphosphate hydrolases"/>
    <property type="match status" value="1"/>
</dbReference>
<accession>A0A9P8RJS3</accession>
<dbReference type="PROSITE" id="PS51388">
    <property type="entry name" value="GED"/>
    <property type="match status" value="1"/>
</dbReference>
<dbReference type="GeneID" id="70132511"/>
<dbReference type="Pfam" id="PF00350">
    <property type="entry name" value="Dynamin_N"/>
    <property type="match status" value="1"/>
</dbReference>
<dbReference type="GO" id="GO:0005737">
    <property type="term" value="C:cytoplasm"/>
    <property type="evidence" value="ECO:0007669"/>
    <property type="project" value="TreeGrafter"/>
</dbReference>
<dbReference type="InterPro" id="IPR020850">
    <property type="entry name" value="GED_dom"/>
</dbReference>
<dbReference type="SMART" id="SM00053">
    <property type="entry name" value="DYNc"/>
    <property type="match status" value="1"/>
</dbReference>
<dbReference type="InterPro" id="IPR000375">
    <property type="entry name" value="Dynamin_stalk"/>
</dbReference>